<evidence type="ECO:0000313" key="2">
    <source>
        <dbReference type="EMBL" id="EIW76020.1"/>
    </source>
</evidence>
<keyword evidence="3" id="KW-1185">Reference proteome</keyword>
<organism evidence="2 3">
    <name type="scientific">Coniophora puteana (strain RWD-64-598)</name>
    <name type="common">Brown rot fungus</name>
    <dbReference type="NCBI Taxonomy" id="741705"/>
    <lineage>
        <taxon>Eukaryota</taxon>
        <taxon>Fungi</taxon>
        <taxon>Dikarya</taxon>
        <taxon>Basidiomycota</taxon>
        <taxon>Agaricomycotina</taxon>
        <taxon>Agaricomycetes</taxon>
        <taxon>Agaricomycetidae</taxon>
        <taxon>Boletales</taxon>
        <taxon>Coniophorineae</taxon>
        <taxon>Coniophoraceae</taxon>
        <taxon>Coniophora</taxon>
    </lineage>
</organism>
<name>A0A5M3MB40_CONPW</name>
<evidence type="ECO:0000256" key="1">
    <source>
        <dbReference type="SAM" id="MobiDB-lite"/>
    </source>
</evidence>
<feature type="compositionally biased region" description="Acidic residues" evidence="1">
    <location>
        <begin position="191"/>
        <end position="203"/>
    </location>
</feature>
<dbReference type="EMBL" id="JH711587">
    <property type="protein sequence ID" value="EIW76020.1"/>
    <property type="molecule type" value="Genomic_DNA"/>
</dbReference>
<comment type="caution">
    <text evidence="2">The sequence shown here is derived from an EMBL/GenBank/DDBJ whole genome shotgun (WGS) entry which is preliminary data.</text>
</comment>
<feature type="compositionally biased region" description="Acidic residues" evidence="1">
    <location>
        <begin position="220"/>
        <end position="236"/>
    </location>
</feature>
<gene>
    <name evidence="2" type="ORF">CONPUDRAFT_77040</name>
</gene>
<dbReference type="Proteomes" id="UP000053558">
    <property type="component" value="Unassembled WGS sequence"/>
</dbReference>
<proteinExistence type="predicted"/>
<protein>
    <submittedName>
        <fullName evidence="2">Uncharacterized protein</fullName>
    </submittedName>
</protein>
<evidence type="ECO:0000313" key="3">
    <source>
        <dbReference type="Proteomes" id="UP000053558"/>
    </source>
</evidence>
<dbReference type="AlphaFoldDB" id="A0A5M3MB40"/>
<feature type="region of interest" description="Disordered" evidence="1">
    <location>
        <begin position="173"/>
        <end position="236"/>
    </location>
</feature>
<reference evidence="3" key="1">
    <citation type="journal article" date="2012" name="Science">
        <title>The Paleozoic origin of enzymatic lignin decomposition reconstructed from 31 fungal genomes.</title>
        <authorList>
            <person name="Floudas D."/>
            <person name="Binder M."/>
            <person name="Riley R."/>
            <person name="Barry K."/>
            <person name="Blanchette R.A."/>
            <person name="Henrissat B."/>
            <person name="Martinez A.T."/>
            <person name="Otillar R."/>
            <person name="Spatafora J.W."/>
            <person name="Yadav J.S."/>
            <person name="Aerts A."/>
            <person name="Benoit I."/>
            <person name="Boyd A."/>
            <person name="Carlson A."/>
            <person name="Copeland A."/>
            <person name="Coutinho P.M."/>
            <person name="de Vries R.P."/>
            <person name="Ferreira P."/>
            <person name="Findley K."/>
            <person name="Foster B."/>
            <person name="Gaskell J."/>
            <person name="Glotzer D."/>
            <person name="Gorecki P."/>
            <person name="Heitman J."/>
            <person name="Hesse C."/>
            <person name="Hori C."/>
            <person name="Igarashi K."/>
            <person name="Jurgens J.A."/>
            <person name="Kallen N."/>
            <person name="Kersten P."/>
            <person name="Kohler A."/>
            <person name="Kuees U."/>
            <person name="Kumar T.K.A."/>
            <person name="Kuo A."/>
            <person name="LaButti K."/>
            <person name="Larrondo L.F."/>
            <person name="Lindquist E."/>
            <person name="Ling A."/>
            <person name="Lombard V."/>
            <person name="Lucas S."/>
            <person name="Lundell T."/>
            <person name="Martin R."/>
            <person name="McLaughlin D.J."/>
            <person name="Morgenstern I."/>
            <person name="Morin E."/>
            <person name="Murat C."/>
            <person name="Nagy L.G."/>
            <person name="Nolan M."/>
            <person name="Ohm R.A."/>
            <person name="Patyshakuliyeva A."/>
            <person name="Rokas A."/>
            <person name="Ruiz-Duenas F.J."/>
            <person name="Sabat G."/>
            <person name="Salamov A."/>
            <person name="Samejima M."/>
            <person name="Schmutz J."/>
            <person name="Slot J.C."/>
            <person name="St John F."/>
            <person name="Stenlid J."/>
            <person name="Sun H."/>
            <person name="Sun S."/>
            <person name="Syed K."/>
            <person name="Tsang A."/>
            <person name="Wiebenga A."/>
            <person name="Young D."/>
            <person name="Pisabarro A."/>
            <person name="Eastwood D.C."/>
            <person name="Martin F."/>
            <person name="Cullen D."/>
            <person name="Grigoriev I.V."/>
            <person name="Hibbett D.S."/>
        </authorList>
    </citation>
    <scope>NUCLEOTIDE SEQUENCE [LARGE SCALE GENOMIC DNA]</scope>
    <source>
        <strain evidence="3">RWD-64-598 SS2</strain>
    </source>
</reference>
<dbReference type="GeneID" id="19209553"/>
<accession>A0A5M3MB40</accession>
<sequence>MSTIICPFCVCQAVLGLFISEDFPNEGRVRVKRCHSSLEFWERSSISAAMDCTSLIIATHLNSFGFLYLVQPVPPEFPVLQTFYCRPTCFLNIHEVLNMIRLTKVELVPAGKKLAGSLDDCAVNNPADQCNGDGSNNDEVPEARYEVTCNEMVSKVDFPDVAGTPFVAETNINAGKDTNKSEKAVSLGDPADAEVQQEDEQDDVTTPLSMEGIELGSLLENEDKDEDEQDNNQEEQ</sequence>
<dbReference type="RefSeq" id="XP_007774007.1">
    <property type="nucleotide sequence ID" value="XM_007775817.1"/>
</dbReference>
<dbReference type="KEGG" id="cput:CONPUDRAFT_77040"/>